<evidence type="ECO:0000313" key="3">
    <source>
        <dbReference type="Proteomes" id="UP001519460"/>
    </source>
</evidence>
<name>A0ABD0KY41_9CAEN</name>
<evidence type="ECO:0000313" key="2">
    <source>
        <dbReference type="EMBL" id="KAK7492065.1"/>
    </source>
</evidence>
<evidence type="ECO:0000256" key="1">
    <source>
        <dbReference type="SAM" id="MobiDB-lite"/>
    </source>
</evidence>
<dbReference type="Proteomes" id="UP001519460">
    <property type="component" value="Unassembled WGS sequence"/>
</dbReference>
<sequence>MTGGPVADFKVPPDPARLSTYSKTVARIKDNRSPSSSARGHLKITSCIRPLAVAWGAMEARDRVRTTKKPFRLVTSSIGRYNHERAPTSPYYLAAALCLRNDPKGITQTGLRH</sequence>
<gene>
    <name evidence="2" type="ORF">BaRGS_00016729</name>
</gene>
<keyword evidence="3" id="KW-1185">Reference proteome</keyword>
<reference evidence="2 3" key="1">
    <citation type="journal article" date="2023" name="Sci. Data">
        <title>Genome assembly of the Korean intertidal mud-creeper Batillaria attramentaria.</title>
        <authorList>
            <person name="Patra A.K."/>
            <person name="Ho P.T."/>
            <person name="Jun S."/>
            <person name="Lee S.J."/>
            <person name="Kim Y."/>
            <person name="Won Y.J."/>
        </authorList>
    </citation>
    <scope>NUCLEOTIDE SEQUENCE [LARGE SCALE GENOMIC DNA]</scope>
    <source>
        <strain evidence="2">Wonlab-2016</strain>
    </source>
</reference>
<proteinExistence type="predicted"/>
<organism evidence="2 3">
    <name type="scientific">Batillaria attramentaria</name>
    <dbReference type="NCBI Taxonomy" id="370345"/>
    <lineage>
        <taxon>Eukaryota</taxon>
        <taxon>Metazoa</taxon>
        <taxon>Spiralia</taxon>
        <taxon>Lophotrochozoa</taxon>
        <taxon>Mollusca</taxon>
        <taxon>Gastropoda</taxon>
        <taxon>Caenogastropoda</taxon>
        <taxon>Sorbeoconcha</taxon>
        <taxon>Cerithioidea</taxon>
        <taxon>Batillariidae</taxon>
        <taxon>Batillaria</taxon>
    </lineage>
</organism>
<comment type="caution">
    <text evidence="2">The sequence shown here is derived from an EMBL/GenBank/DDBJ whole genome shotgun (WGS) entry which is preliminary data.</text>
</comment>
<feature type="region of interest" description="Disordered" evidence="1">
    <location>
        <begin position="20"/>
        <end position="40"/>
    </location>
</feature>
<dbReference type="AlphaFoldDB" id="A0ABD0KY41"/>
<dbReference type="EMBL" id="JACVVK020000107">
    <property type="protein sequence ID" value="KAK7492065.1"/>
    <property type="molecule type" value="Genomic_DNA"/>
</dbReference>
<accession>A0ABD0KY41</accession>
<protein>
    <submittedName>
        <fullName evidence="2">Uncharacterized protein</fullName>
    </submittedName>
</protein>